<feature type="binding site" evidence="9">
    <location>
        <position position="188"/>
    </location>
    <ligand>
        <name>ATP</name>
        <dbReference type="ChEBI" id="CHEBI:30616"/>
    </ligand>
</feature>
<dbReference type="PANTHER" id="PTHR10584:SF166">
    <property type="entry name" value="RIBOKINASE"/>
    <property type="match status" value="1"/>
</dbReference>
<evidence type="ECO:0000256" key="8">
    <source>
        <dbReference type="ARBA" id="ARBA00023277"/>
    </source>
</evidence>
<keyword evidence="6 9" id="KW-0460">Magnesium</keyword>
<feature type="binding site" evidence="9">
    <location>
        <position position="255"/>
    </location>
    <ligand>
        <name>K(+)</name>
        <dbReference type="ChEBI" id="CHEBI:29103"/>
    </ligand>
</feature>
<dbReference type="InterPro" id="IPR011877">
    <property type="entry name" value="Ribokinase"/>
</dbReference>
<comment type="subunit">
    <text evidence="9">Homodimer.</text>
</comment>
<feature type="binding site" evidence="9">
    <location>
        <position position="278"/>
    </location>
    <ligand>
        <name>K(+)</name>
        <dbReference type="ChEBI" id="CHEBI:29103"/>
    </ligand>
</feature>
<dbReference type="GO" id="GO:0004747">
    <property type="term" value="F:ribokinase activity"/>
    <property type="evidence" value="ECO:0007669"/>
    <property type="project" value="UniProtKB-UniRule"/>
</dbReference>
<keyword evidence="3 9" id="KW-0547">Nucleotide-binding</keyword>
<feature type="binding site" evidence="9">
    <location>
        <begin position="18"/>
        <end position="20"/>
    </location>
    <ligand>
        <name>substrate</name>
    </ligand>
</feature>
<name>A0A1G7DCR9_9ACTN</name>
<accession>A0A1G7DCR9</accession>
<evidence type="ECO:0000313" key="11">
    <source>
        <dbReference type="EMBL" id="SDE49342.1"/>
    </source>
</evidence>
<evidence type="ECO:0000256" key="4">
    <source>
        <dbReference type="ARBA" id="ARBA00022777"/>
    </source>
</evidence>
<comment type="function">
    <text evidence="9">Catalyzes the phosphorylation of ribose at O-5 in a reaction requiring ATP and magnesium. The resulting D-ribose-5-phosphate can then be used either for sythesis of nucleotides, histidine, and tryptophan, or as a component of the pentose phosphate pathway.</text>
</comment>
<dbReference type="PANTHER" id="PTHR10584">
    <property type="entry name" value="SUGAR KINASE"/>
    <property type="match status" value="1"/>
</dbReference>
<keyword evidence="8 9" id="KW-0119">Carbohydrate metabolism</keyword>
<keyword evidence="12" id="KW-1185">Reference proteome</keyword>
<organism evidence="11 12">
    <name type="scientific">Glycomyces harbinensis</name>
    <dbReference type="NCBI Taxonomy" id="58114"/>
    <lineage>
        <taxon>Bacteria</taxon>
        <taxon>Bacillati</taxon>
        <taxon>Actinomycetota</taxon>
        <taxon>Actinomycetes</taxon>
        <taxon>Glycomycetales</taxon>
        <taxon>Glycomycetaceae</taxon>
        <taxon>Glycomyces</taxon>
    </lineage>
</organism>
<evidence type="ECO:0000259" key="10">
    <source>
        <dbReference type="Pfam" id="PF00294"/>
    </source>
</evidence>
<comment type="cofactor">
    <cofactor evidence="9">
        <name>Mg(2+)</name>
        <dbReference type="ChEBI" id="CHEBI:18420"/>
    </cofactor>
    <text evidence="9">Requires a divalent cation, most likely magnesium in vivo, as an electrophilic catalyst to aid phosphoryl group transfer. It is the chelate of the metal and the nucleotide that is the actual substrate.</text>
</comment>
<keyword evidence="5 9" id="KW-0067">ATP-binding</keyword>
<comment type="catalytic activity">
    <reaction evidence="9">
        <text>D-ribose + ATP = D-ribose 5-phosphate + ADP + H(+)</text>
        <dbReference type="Rhea" id="RHEA:13697"/>
        <dbReference type="ChEBI" id="CHEBI:15378"/>
        <dbReference type="ChEBI" id="CHEBI:30616"/>
        <dbReference type="ChEBI" id="CHEBI:47013"/>
        <dbReference type="ChEBI" id="CHEBI:78346"/>
        <dbReference type="ChEBI" id="CHEBI:456216"/>
        <dbReference type="EC" id="2.7.1.15"/>
    </reaction>
</comment>
<dbReference type="Pfam" id="PF00294">
    <property type="entry name" value="PfkB"/>
    <property type="match status" value="1"/>
</dbReference>
<feature type="binding site" evidence="9">
    <location>
        <begin position="258"/>
        <end position="259"/>
    </location>
    <ligand>
        <name>ATP</name>
        <dbReference type="ChEBI" id="CHEBI:30616"/>
    </ligand>
</feature>
<gene>
    <name evidence="9" type="primary">rbsK</name>
    <name evidence="11" type="ORF">SAMN05216270_12428</name>
</gene>
<evidence type="ECO:0000256" key="2">
    <source>
        <dbReference type="ARBA" id="ARBA00022723"/>
    </source>
</evidence>
<feature type="binding site" evidence="9">
    <location>
        <position position="144"/>
    </location>
    <ligand>
        <name>substrate</name>
    </ligand>
</feature>
<keyword evidence="7 9" id="KW-0630">Potassium</keyword>
<dbReference type="STRING" id="58114.SAMN05216270_12428"/>
<dbReference type="EMBL" id="FNAD01000024">
    <property type="protein sequence ID" value="SDE49342.1"/>
    <property type="molecule type" value="Genomic_DNA"/>
</dbReference>
<evidence type="ECO:0000256" key="5">
    <source>
        <dbReference type="ARBA" id="ARBA00022840"/>
    </source>
</evidence>
<feature type="binding site" evidence="9">
    <location>
        <position position="259"/>
    </location>
    <ligand>
        <name>substrate</name>
    </ligand>
</feature>
<feature type="active site" description="Proton acceptor" evidence="9">
    <location>
        <position position="259"/>
    </location>
</feature>
<comment type="caution">
    <text evidence="9">Lacks conserved residue(s) required for the propagation of feature annotation.</text>
</comment>
<sequence length="297" mass="30551">MFATTPKPPRVAVVGSVNIDLVVTVDRRAAPGETVLASGYAESVGGKGYNQAVAAAKHLHTHLIGCVGADAYGELAVDGAHRRGVDVDEAARADVPTGRAFIEVDRNGENSIVVAPLANHALTAAHVSAALGRVRPAAVLAQLEIPFDAVSTAARWCEAHGSRFMLNPSPVAPLVTGIVRLADPLIVNEREAESLIAQLRPADRFEPGDPEAAALLLGKLAGSVVVTAGPRGVAFATAEEHGHVPARTVRAVDTTGAGDEFAGTLMASLAAGEPFARAVERANTAAADLVATPRSER</sequence>
<dbReference type="GO" id="GO:0005829">
    <property type="term" value="C:cytosol"/>
    <property type="evidence" value="ECO:0007669"/>
    <property type="project" value="TreeGrafter"/>
</dbReference>
<dbReference type="RefSeq" id="WP_091040479.1">
    <property type="nucleotide sequence ID" value="NZ_FNAD01000024.1"/>
</dbReference>
<dbReference type="AlphaFoldDB" id="A0A1G7DCR9"/>
<evidence type="ECO:0000256" key="6">
    <source>
        <dbReference type="ARBA" id="ARBA00022842"/>
    </source>
</evidence>
<evidence type="ECO:0000313" key="12">
    <source>
        <dbReference type="Proteomes" id="UP000198949"/>
    </source>
</evidence>
<reference evidence="12" key="1">
    <citation type="submission" date="2016-10" db="EMBL/GenBank/DDBJ databases">
        <authorList>
            <person name="Varghese N."/>
            <person name="Submissions S."/>
        </authorList>
    </citation>
    <scope>NUCLEOTIDE SEQUENCE [LARGE SCALE GENOMIC DNA]</scope>
    <source>
        <strain evidence="12">CGMCC 4.3516</strain>
    </source>
</reference>
<dbReference type="PRINTS" id="PR00990">
    <property type="entry name" value="RIBOKINASE"/>
</dbReference>
<dbReference type="Proteomes" id="UP000198949">
    <property type="component" value="Unassembled WGS sequence"/>
</dbReference>
<evidence type="ECO:0000256" key="9">
    <source>
        <dbReference type="HAMAP-Rule" id="MF_01987"/>
    </source>
</evidence>
<dbReference type="InterPro" id="IPR029056">
    <property type="entry name" value="Ribokinase-like"/>
</dbReference>
<feature type="binding site" evidence="9">
    <location>
        <begin position="46"/>
        <end position="50"/>
    </location>
    <ligand>
        <name>substrate</name>
    </ligand>
</feature>
<comment type="subcellular location">
    <subcellularLocation>
        <location evidence="9">Cytoplasm</location>
    </subcellularLocation>
</comment>
<evidence type="ECO:0000256" key="3">
    <source>
        <dbReference type="ARBA" id="ARBA00022741"/>
    </source>
</evidence>
<dbReference type="CDD" id="cd01174">
    <property type="entry name" value="ribokinase"/>
    <property type="match status" value="1"/>
</dbReference>
<keyword evidence="9" id="KW-0963">Cytoplasm</keyword>
<feature type="binding site" evidence="9">
    <location>
        <position position="281"/>
    </location>
    <ligand>
        <name>K(+)</name>
        <dbReference type="ChEBI" id="CHEBI:29103"/>
    </ligand>
</feature>
<feature type="binding site" evidence="9">
    <location>
        <begin position="227"/>
        <end position="232"/>
    </location>
    <ligand>
        <name>ATP</name>
        <dbReference type="ChEBI" id="CHEBI:30616"/>
    </ligand>
</feature>
<comment type="activity regulation">
    <text evidence="9">Activated by a monovalent cation that binds near, but not in, the active site. The most likely occupant of the site in vivo is potassium. Ion binding induces a conformational change that may alter substrate affinity.</text>
</comment>
<dbReference type="UniPathway" id="UPA00916">
    <property type="reaction ID" value="UER00889"/>
</dbReference>
<dbReference type="GO" id="GO:0005524">
    <property type="term" value="F:ATP binding"/>
    <property type="evidence" value="ECO:0007669"/>
    <property type="project" value="UniProtKB-UniRule"/>
</dbReference>
<keyword evidence="4 9" id="KW-0418">Kinase</keyword>
<evidence type="ECO:0000256" key="7">
    <source>
        <dbReference type="ARBA" id="ARBA00022958"/>
    </source>
</evidence>
<dbReference type="HAMAP" id="MF_01987">
    <property type="entry name" value="Ribokinase"/>
    <property type="match status" value="1"/>
</dbReference>
<feature type="domain" description="Carbohydrate kinase PfkB" evidence="10">
    <location>
        <begin position="10"/>
        <end position="287"/>
    </location>
</feature>
<comment type="similarity">
    <text evidence="9">Belongs to the carbohydrate kinase PfkB family. Ribokinase subfamily.</text>
</comment>
<proteinExistence type="inferred from homology"/>
<keyword evidence="1 9" id="KW-0808">Transferase</keyword>
<feature type="binding site" evidence="9">
    <location>
        <position position="253"/>
    </location>
    <ligand>
        <name>K(+)</name>
        <dbReference type="ChEBI" id="CHEBI:29103"/>
    </ligand>
</feature>
<dbReference type="GO" id="GO:0019303">
    <property type="term" value="P:D-ribose catabolic process"/>
    <property type="evidence" value="ECO:0007669"/>
    <property type="project" value="UniProtKB-UniRule"/>
</dbReference>
<comment type="pathway">
    <text evidence="9">Carbohydrate metabolism; D-ribose degradation; D-ribose 5-phosphate from beta-D-ribopyranose: step 2/2.</text>
</comment>
<protein>
    <recommendedName>
        <fullName evidence="9">Ribokinase</fullName>
        <shortName evidence="9">RK</shortName>
        <ecNumber evidence="9">2.7.1.15</ecNumber>
    </recommendedName>
</protein>
<dbReference type="InterPro" id="IPR002139">
    <property type="entry name" value="Ribo/fructo_kinase"/>
</dbReference>
<keyword evidence="2 9" id="KW-0479">Metal-binding</keyword>
<dbReference type="InterPro" id="IPR011611">
    <property type="entry name" value="PfkB_dom"/>
</dbReference>
<evidence type="ECO:0000256" key="1">
    <source>
        <dbReference type="ARBA" id="ARBA00022679"/>
    </source>
</evidence>
<dbReference type="EC" id="2.7.1.15" evidence="9"/>
<dbReference type="SUPFAM" id="SSF53613">
    <property type="entry name" value="Ribokinase-like"/>
    <property type="match status" value="1"/>
</dbReference>
<dbReference type="GO" id="GO:0046872">
    <property type="term" value="F:metal ion binding"/>
    <property type="evidence" value="ECO:0007669"/>
    <property type="project" value="UniProtKB-KW"/>
</dbReference>
<dbReference type="OrthoDB" id="9775849at2"/>
<dbReference type="Gene3D" id="3.40.1190.20">
    <property type="match status" value="1"/>
</dbReference>